<proteinExistence type="predicted"/>
<dbReference type="EMBL" id="JAAMPJ010000004">
    <property type="protein sequence ID" value="NGY60878.1"/>
    <property type="molecule type" value="Genomic_DNA"/>
</dbReference>
<evidence type="ECO:0000313" key="2">
    <source>
        <dbReference type="Proteomes" id="UP000481360"/>
    </source>
</evidence>
<reference evidence="1 2" key="1">
    <citation type="submission" date="2020-03" db="EMBL/GenBank/DDBJ databases">
        <title>Isolation and identification of active actinomycetes.</title>
        <authorList>
            <person name="Sun X."/>
        </authorList>
    </citation>
    <scope>NUCLEOTIDE SEQUENCE [LARGE SCALE GENOMIC DNA]</scope>
    <source>
        <strain evidence="1 2">NEAU-D13</strain>
    </source>
</reference>
<comment type="caution">
    <text evidence="1">The sequence shown here is derived from an EMBL/GenBank/DDBJ whole genome shotgun (WGS) entry which is preliminary data.</text>
</comment>
<organism evidence="1 2">
    <name type="scientific">Lentzea alba</name>
    <dbReference type="NCBI Taxonomy" id="2714351"/>
    <lineage>
        <taxon>Bacteria</taxon>
        <taxon>Bacillati</taxon>
        <taxon>Actinomycetota</taxon>
        <taxon>Actinomycetes</taxon>
        <taxon>Pseudonocardiales</taxon>
        <taxon>Pseudonocardiaceae</taxon>
        <taxon>Lentzea</taxon>
    </lineage>
</organism>
<dbReference type="AlphaFoldDB" id="A0A7C9VWL2"/>
<accession>A0A7C9VWL2</accession>
<evidence type="ECO:0000313" key="1">
    <source>
        <dbReference type="EMBL" id="NGY60878.1"/>
    </source>
</evidence>
<dbReference type="Proteomes" id="UP000481360">
    <property type="component" value="Unassembled WGS sequence"/>
</dbReference>
<sequence length="118" mass="13300">MRGDEAIVVRMFVTWLKSEGWTIDALRDHWDVIASKNGETLYCEAKGETSEPGLDIHTAYGQIICRQGEVDEQTARYCLVIRDEPRSLRAALRAPARVRTLLRTSIYAVAHDGAVRIV</sequence>
<protein>
    <recommendedName>
        <fullName evidence="3">Protein NO VEIN C-terminal domain-containing protein</fullName>
    </recommendedName>
</protein>
<keyword evidence="2" id="KW-1185">Reference proteome</keyword>
<dbReference type="RefSeq" id="WP_166046850.1">
    <property type="nucleotide sequence ID" value="NZ_JAAMPJ010000004.1"/>
</dbReference>
<evidence type="ECO:0008006" key="3">
    <source>
        <dbReference type="Google" id="ProtNLM"/>
    </source>
</evidence>
<name>A0A7C9VWL2_9PSEU</name>
<gene>
    <name evidence="1" type="ORF">G7043_18255</name>
</gene>